<protein>
    <submittedName>
        <fullName evidence="2">Uncharacterized protein</fullName>
    </submittedName>
</protein>
<gene>
    <name evidence="2" type="ORF">PVAP13_9NG381656</name>
</gene>
<proteinExistence type="predicted"/>
<evidence type="ECO:0000313" key="2">
    <source>
        <dbReference type="EMBL" id="KAG2538455.1"/>
    </source>
</evidence>
<accession>A0A8T0MN59</accession>
<organism evidence="2 3">
    <name type="scientific">Panicum virgatum</name>
    <name type="common">Blackwell switchgrass</name>
    <dbReference type="NCBI Taxonomy" id="38727"/>
    <lineage>
        <taxon>Eukaryota</taxon>
        <taxon>Viridiplantae</taxon>
        <taxon>Streptophyta</taxon>
        <taxon>Embryophyta</taxon>
        <taxon>Tracheophyta</taxon>
        <taxon>Spermatophyta</taxon>
        <taxon>Magnoliopsida</taxon>
        <taxon>Liliopsida</taxon>
        <taxon>Poales</taxon>
        <taxon>Poaceae</taxon>
        <taxon>PACMAD clade</taxon>
        <taxon>Panicoideae</taxon>
        <taxon>Panicodae</taxon>
        <taxon>Paniceae</taxon>
        <taxon>Panicinae</taxon>
        <taxon>Panicum</taxon>
        <taxon>Panicum sect. Hiantes</taxon>
    </lineage>
</organism>
<name>A0A8T0MN59_PANVG</name>
<evidence type="ECO:0000313" key="3">
    <source>
        <dbReference type="Proteomes" id="UP000823388"/>
    </source>
</evidence>
<feature type="region of interest" description="Disordered" evidence="1">
    <location>
        <begin position="1"/>
        <end position="40"/>
    </location>
</feature>
<sequence length="71" mass="7931">MGENLPSPLPTAASRSKGENMGKEGKKKKTDLGEQEDQEEVHILHLPHHWLIALQGEPLVPADAREFSRSY</sequence>
<dbReference type="AlphaFoldDB" id="A0A8T0MN59"/>
<evidence type="ECO:0000256" key="1">
    <source>
        <dbReference type="SAM" id="MobiDB-lite"/>
    </source>
</evidence>
<reference evidence="2" key="1">
    <citation type="submission" date="2020-05" db="EMBL/GenBank/DDBJ databases">
        <title>WGS assembly of Panicum virgatum.</title>
        <authorList>
            <person name="Lovell J.T."/>
            <person name="Jenkins J."/>
            <person name="Shu S."/>
            <person name="Juenger T.E."/>
            <person name="Schmutz J."/>
        </authorList>
    </citation>
    <scope>NUCLEOTIDE SEQUENCE</scope>
    <source>
        <strain evidence="2">AP13</strain>
    </source>
</reference>
<comment type="caution">
    <text evidence="2">The sequence shown here is derived from an EMBL/GenBank/DDBJ whole genome shotgun (WGS) entry which is preliminary data.</text>
</comment>
<keyword evidence="3" id="KW-1185">Reference proteome</keyword>
<dbReference type="Proteomes" id="UP000823388">
    <property type="component" value="Chromosome 9N"/>
</dbReference>
<dbReference type="EMBL" id="CM029054">
    <property type="protein sequence ID" value="KAG2538455.1"/>
    <property type="molecule type" value="Genomic_DNA"/>
</dbReference>